<dbReference type="InParanoid" id="S0EVW1"/>
<comment type="similarity">
    <text evidence="1 2">Belongs to the complex I subunit 6 family.</text>
</comment>
<reference evidence="4" key="1">
    <citation type="submission" date="2013-03" db="EMBL/GenBank/DDBJ databases">
        <title>Genome sequence of Chthonomonas calidirosea, the first sequenced genome from the Armatimonadetes phylum (formally candidate division OP10).</title>
        <authorList>
            <person name="Lee K.C.Y."/>
            <person name="Morgan X.C."/>
            <person name="Dunfield P.F."/>
            <person name="Tamas I."/>
            <person name="Houghton K.M."/>
            <person name="Vyssotski M."/>
            <person name="Ryan J.L.J."/>
            <person name="Lagutin K."/>
            <person name="McDonald I.R."/>
            <person name="Stott M.B."/>
        </authorList>
    </citation>
    <scope>NUCLEOTIDE SEQUENCE [LARGE SCALE GENOMIC DNA]</scope>
    <source>
        <strain evidence="4">DSM 23976 / ICMP 18418 / T49</strain>
    </source>
</reference>
<keyword evidence="2" id="KW-1003">Cell membrane</keyword>
<dbReference type="EC" id="7.1.1.-" evidence="2"/>
<dbReference type="PATRIC" id="fig|1303518.3.peg.1828"/>
<dbReference type="eggNOG" id="COG0839">
    <property type="taxonomic scope" value="Bacteria"/>
</dbReference>
<feature type="transmembrane region" description="Helical" evidence="2">
    <location>
        <begin position="91"/>
        <end position="114"/>
    </location>
</feature>
<organism evidence="3 4">
    <name type="scientific">Chthonomonas calidirosea (strain DSM 23976 / ICMP 18418 / T49)</name>
    <dbReference type="NCBI Taxonomy" id="1303518"/>
    <lineage>
        <taxon>Bacteria</taxon>
        <taxon>Bacillati</taxon>
        <taxon>Armatimonadota</taxon>
        <taxon>Chthonomonadia</taxon>
        <taxon>Chthonomonadales</taxon>
        <taxon>Chthonomonadaceae</taxon>
        <taxon>Chthonomonas</taxon>
    </lineage>
</organism>
<comment type="subcellular location">
    <subcellularLocation>
        <location evidence="2">Cell membrane</location>
        <topology evidence="2">Multi-pass membrane protein</topology>
    </subcellularLocation>
</comment>
<keyword evidence="3" id="KW-0560">Oxidoreductase</keyword>
<dbReference type="AlphaFoldDB" id="S0EVW1"/>
<dbReference type="GO" id="GO:0005886">
    <property type="term" value="C:plasma membrane"/>
    <property type="evidence" value="ECO:0007669"/>
    <property type="project" value="UniProtKB-SubCell"/>
</dbReference>
<keyword evidence="2" id="KW-0520">NAD</keyword>
<dbReference type="HOGENOM" id="CLU_085957_4_1_0"/>
<feature type="transmembrane region" description="Helical" evidence="2">
    <location>
        <begin position="6"/>
        <end position="24"/>
    </location>
</feature>
<dbReference type="Gene3D" id="1.20.120.1200">
    <property type="entry name" value="NADH-ubiquinone/plastoquinone oxidoreductase chain 6, subunit NuoJ"/>
    <property type="match status" value="1"/>
</dbReference>
<feature type="transmembrane region" description="Helical" evidence="2">
    <location>
        <begin position="146"/>
        <end position="168"/>
    </location>
</feature>
<dbReference type="OrthoDB" id="9790848at2"/>
<keyword evidence="2" id="KW-0472">Membrane</keyword>
<comment type="catalytic activity">
    <reaction evidence="2">
        <text>a quinone + NADH + 5 H(+)(in) = a quinol + NAD(+) + 4 H(+)(out)</text>
        <dbReference type="Rhea" id="RHEA:57888"/>
        <dbReference type="ChEBI" id="CHEBI:15378"/>
        <dbReference type="ChEBI" id="CHEBI:24646"/>
        <dbReference type="ChEBI" id="CHEBI:57540"/>
        <dbReference type="ChEBI" id="CHEBI:57945"/>
        <dbReference type="ChEBI" id="CHEBI:132124"/>
    </reaction>
</comment>
<name>S0EVW1_CHTCT</name>
<dbReference type="RefSeq" id="WP_016483110.1">
    <property type="nucleotide sequence ID" value="NC_021487.1"/>
</dbReference>
<dbReference type="InterPro" id="IPR001457">
    <property type="entry name" value="NADH_UbQ/plastoQ_OxRdtase_su6"/>
</dbReference>
<evidence type="ECO:0000313" key="4">
    <source>
        <dbReference type="Proteomes" id="UP000014227"/>
    </source>
</evidence>
<dbReference type="Proteomes" id="UP000014227">
    <property type="component" value="Chromosome I"/>
</dbReference>
<keyword evidence="4" id="KW-1185">Reference proteome</keyword>
<dbReference type="Pfam" id="PF00499">
    <property type="entry name" value="Oxidored_q3"/>
    <property type="match status" value="1"/>
</dbReference>
<feature type="transmembrane region" description="Helical" evidence="2">
    <location>
        <begin position="55"/>
        <end position="79"/>
    </location>
</feature>
<dbReference type="PANTHER" id="PTHR33269">
    <property type="entry name" value="NADH-UBIQUINONE OXIDOREDUCTASE CHAIN 6"/>
    <property type="match status" value="1"/>
</dbReference>
<evidence type="ECO:0000313" key="3">
    <source>
        <dbReference type="EMBL" id="CCW35582.1"/>
    </source>
</evidence>
<keyword evidence="2" id="KW-0812">Transmembrane</keyword>
<keyword evidence="2" id="KW-1133">Transmembrane helix</keyword>
<accession>S0EVW1</accession>
<protein>
    <recommendedName>
        <fullName evidence="2">NADH-quinone oxidoreductase subunit J</fullName>
        <ecNumber evidence="2">7.1.1.-</ecNumber>
    </recommendedName>
</protein>
<proteinExistence type="inferred from homology"/>
<gene>
    <name evidence="3" type="ORF">CCALI_01769</name>
</gene>
<dbReference type="KEGG" id="ccz:CCALI_01769"/>
<dbReference type="InterPro" id="IPR042106">
    <property type="entry name" value="Nuo/plastoQ_OxRdtase_6_NuoJ"/>
</dbReference>
<dbReference type="GO" id="GO:0048038">
    <property type="term" value="F:quinone binding"/>
    <property type="evidence" value="ECO:0007669"/>
    <property type="project" value="UniProtKB-UniRule"/>
</dbReference>
<dbReference type="GO" id="GO:0008137">
    <property type="term" value="F:NADH dehydrogenase (ubiquinone) activity"/>
    <property type="evidence" value="ECO:0007669"/>
    <property type="project" value="UniProtKB-UniRule"/>
</dbReference>
<sequence length="172" mass="18583">MTPALVVFFILAVIAVGASLYMIATPNPVRSALALVVTFLCVAVYYITLSAQYLAFVQIIVYAGAIMVLFLFVIMLLNLGAPQALQEKRSVQPLVALVLCVVLMGVLLQAGVFFNLPRSTTTPLIAHDLGTVESVGRHLYAPSEPWLFPFELTSVLLLAAMMGAIVMAKRKV</sequence>
<dbReference type="PANTHER" id="PTHR33269:SF17">
    <property type="entry name" value="NADH-UBIQUINONE OXIDOREDUCTASE CHAIN 6"/>
    <property type="match status" value="1"/>
</dbReference>
<dbReference type="STRING" id="454171.CP488_02323"/>
<feature type="transmembrane region" description="Helical" evidence="2">
    <location>
        <begin position="31"/>
        <end position="49"/>
    </location>
</feature>
<dbReference type="GO" id="GO:0016491">
    <property type="term" value="F:oxidoreductase activity"/>
    <property type="evidence" value="ECO:0007669"/>
    <property type="project" value="UniProtKB-KW"/>
</dbReference>
<evidence type="ECO:0000256" key="2">
    <source>
        <dbReference type="RuleBase" id="RU004429"/>
    </source>
</evidence>
<evidence type="ECO:0000256" key="1">
    <source>
        <dbReference type="ARBA" id="ARBA00005698"/>
    </source>
</evidence>
<comment type="function">
    <text evidence="2">NDH-1 shuttles electrons from NADH, via FMN and iron-sulfur (Fe-S) centers, to quinones in the respiratory chain. Couples the redox reaction to proton translocation (for every two electrons transferred, four hydrogen ions are translocated across the cytoplasmic membrane), and thus conserves the redox energy in a proton gradient.</text>
</comment>
<keyword evidence="2" id="KW-0874">Quinone</keyword>
<dbReference type="EMBL" id="HF951689">
    <property type="protein sequence ID" value="CCW35582.1"/>
    <property type="molecule type" value="Genomic_DNA"/>
</dbReference>